<accession>A0A916Y4W5</accession>
<dbReference type="RefSeq" id="WP_188853702.1">
    <property type="nucleotide sequence ID" value="NZ_BMJJ01000010.1"/>
</dbReference>
<evidence type="ECO:0000313" key="1">
    <source>
        <dbReference type="EMBL" id="GGD31348.1"/>
    </source>
</evidence>
<comment type="caution">
    <text evidence="1">The sequence shown here is derived from an EMBL/GenBank/DDBJ whole genome shotgun (WGS) entry which is preliminary data.</text>
</comment>
<organism evidence="1 2">
    <name type="scientific">Aureimonas glaciei</name>
    <dbReference type="NCBI Taxonomy" id="1776957"/>
    <lineage>
        <taxon>Bacteria</taxon>
        <taxon>Pseudomonadati</taxon>
        <taxon>Pseudomonadota</taxon>
        <taxon>Alphaproteobacteria</taxon>
        <taxon>Hyphomicrobiales</taxon>
        <taxon>Aurantimonadaceae</taxon>
        <taxon>Aureimonas</taxon>
    </lineage>
</organism>
<dbReference type="AlphaFoldDB" id="A0A916Y4W5"/>
<dbReference type="EMBL" id="BMJJ01000010">
    <property type="protein sequence ID" value="GGD31348.1"/>
    <property type="molecule type" value="Genomic_DNA"/>
</dbReference>
<protein>
    <submittedName>
        <fullName evidence="1">Uncharacterized protein</fullName>
    </submittedName>
</protein>
<name>A0A916Y4W5_9HYPH</name>
<evidence type="ECO:0000313" key="2">
    <source>
        <dbReference type="Proteomes" id="UP000613160"/>
    </source>
</evidence>
<sequence length="63" mass="6837">MHLARGLCDRCSTGMTAFSDETGVPETLDVKCVTCRVGRVRIEVMKDPASDSKVPTTKVAKHT</sequence>
<gene>
    <name evidence="1" type="ORF">GCM10011335_37970</name>
</gene>
<reference evidence="1" key="1">
    <citation type="journal article" date="2014" name="Int. J. Syst. Evol. Microbiol.">
        <title>Complete genome sequence of Corynebacterium casei LMG S-19264T (=DSM 44701T), isolated from a smear-ripened cheese.</title>
        <authorList>
            <consortium name="US DOE Joint Genome Institute (JGI-PGF)"/>
            <person name="Walter F."/>
            <person name="Albersmeier A."/>
            <person name="Kalinowski J."/>
            <person name="Ruckert C."/>
        </authorList>
    </citation>
    <scope>NUCLEOTIDE SEQUENCE</scope>
    <source>
        <strain evidence="1">CGMCC 1.15493</strain>
    </source>
</reference>
<keyword evidence="2" id="KW-1185">Reference proteome</keyword>
<dbReference type="Proteomes" id="UP000613160">
    <property type="component" value="Unassembled WGS sequence"/>
</dbReference>
<proteinExistence type="predicted"/>
<reference evidence="1" key="2">
    <citation type="submission" date="2020-09" db="EMBL/GenBank/DDBJ databases">
        <authorList>
            <person name="Sun Q."/>
            <person name="Zhou Y."/>
        </authorList>
    </citation>
    <scope>NUCLEOTIDE SEQUENCE</scope>
    <source>
        <strain evidence="1">CGMCC 1.15493</strain>
    </source>
</reference>